<dbReference type="EMBL" id="LXJU01000006">
    <property type="protein sequence ID" value="OGE54045.1"/>
    <property type="molecule type" value="Genomic_DNA"/>
</dbReference>
<name>A0A1F5LLR2_PENAI</name>
<dbReference type="GO" id="GO:0005789">
    <property type="term" value="C:endoplasmic reticulum membrane"/>
    <property type="evidence" value="ECO:0007669"/>
    <property type="project" value="UniProtKB-SubCell"/>
</dbReference>
<evidence type="ECO:0000256" key="8">
    <source>
        <dbReference type="ARBA" id="ARBA00022679"/>
    </source>
</evidence>
<reference evidence="19 20" key="1">
    <citation type="journal article" date="2016" name="Sci. Rep.">
        <title>Penicillium arizonense, a new, genome sequenced fungal species, reveals a high chemical diversity in secreted metabolites.</title>
        <authorList>
            <person name="Grijseels S."/>
            <person name="Nielsen J.C."/>
            <person name="Randelovic M."/>
            <person name="Nielsen J."/>
            <person name="Nielsen K.F."/>
            <person name="Workman M."/>
            <person name="Frisvad J.C."/>
        </authorList>
    </citation>
    <scope>NUCLEOTIDE SEQUENCE [LARGE SCALE GENOMIC DNA]</scope>
    <source>
        <strain evidence="19 20">CBS 141311</strain>
    </source>
</reference>
<keyword evidence="8" id="KW-0808">Transferase</keyword>
<feature type="transmembrane region" description="Helical" evidence="18">
    <location>
        <begin position="403"/>
        <end position="419"/>
    </location>
</feature>
<proteinExistence type="inferred from homology"/>
<keyword evidence="13" id="KW-0443">Lipid metabolism</keyword>
<feature type="transmembrane region" description="Helical" evidence="18">
    <location>
        <begin position="371"/>
        <end position="397"/>
    </location>
</feature>
<dbReference type="InterPro" id="IPR013785">
    <property type="entry name" value="Aldolase_TIM"/>
</dbReference>
<comment type="similarity">
    <text evidence="4">Belongs to the diacylglycerol acyltransferase family.</text>
</comment>
<evidence type="ECO:0000313" key="19">
    <source>
        <dbReference type="EMBL" id="OGE54045.1"/>
    </source>
</evidence>
<evidence type="ECO:0000256" key="12">
    <source>
        <dbReference type="ARBA" id="ARBA00022989"/>
    </source>
</evidence>
<evidence type="ECO:0000256" key="9">
    <source>
        <dbReference type="ARBA" id="ARBA00022692"/>
    </source>
</evidence>
<evidence type="ECO:0000256" key="2">
    <source>
        <dbReference type="ARBA" id="ARBA00004771"/>
    </source>
</evidence>
<dbReference type="Proteomes" id="UP000177622">
    <property type="component" value="Unassembled WGS sequence"/>
</dbReference>
<evidence type="ECO:0000256" key="6">
    <source>
        <dbReference type="ARBA" id="ARBA00013244"/>
    </source>
</evidence>
<evidence type="ECO:0000256" key="15">
    <source>
        <dbReference type="ARBA" id="ARBA00023315"/>
    </source>
</evidence>
<dbReference type="SUPFAM" id="SSF102110">
    <property type="entry name" value="(2r)-phospho-3-sulfolactate synthase ComA"/>
    <property type="match status" value="1"/>
</dbReference>
<evidence type="ECO:0000256" key="14">
    <source>
        <dbReference type="ARBA" id="ARBA00023136"/>
    </source>
</evidence>
<gene>
    <name evidence="19" type="ORF">PENARI_c006G09153</name>
</gene>
<keyword evidence="14 18" id="KW-0472">Membrane</keyword>
<comment type="catalytic activity">
    <reaction evidence="16">
        <text>an acyl-CoA + a 1,2-diacyl-sn-glycerol = a triacyl-sn-glycerol + CoA</text>
        <dbReference type="Rhea" id="RHEA:10868"/>
        <dbReference type="ChEBI" id="CHEBI:17815"/>
        <dbReference type="ChEBI" id="CHEBI:57287"/>
        <dbReference type="ChEBI" id="CHEBI:58342"/>
        <dbReference type="ChEBI" id="CHEBI:64615"/>
        <dbReference type="EC" id="2.3.1.20"/>
    </reaction>
</comment>
<accession>A0A1F5LLR2</accession>
<comment type="subcellular location">
    <subcellularLocation>
        <location evidence="1">Endoplasmic reticulum membrane</location>
        <topology evidence="1">Multi-pass membrane protein</topology>
    </subcellularLocation>
</comment>
<keyword evidence="10" id="KW-0319">Glycerol metabolism</keyword>
<dbReference type="Gene3D" id="3.20.20.70">
    <property type="entry name" value="Aldolase class I"/>
    <property type="match status" value="1"/>
</dbReference>
<dbReference type="InterPro" id="IPR003830">
    <property type="entry name" value="ComA_synth"/>
</dbReference>
<dbReference type="Pfam" id="PF03982">
    <property type="entry name" value="DAGAT"/>
    <property type="match status" value="1"/>
</dbReference>
<dbReference type="RefSeq" id="XP_022489482.1">
    <property type="nucleotide sequence ID" value="XM_022630523.1"/>
</dbReference>
<keyword evidence="9 18" id="KW-0812">Transmembrane</keyword>
<dbReference type="OrthoDB" id="264532at2759"/>
<keyword evidence="20" id="KW-1185">Reference proteome</keyword>
<keyword evidence="7" id="KW-0444">Lipid biosynthesis</keyword>
<keyword evidence="12 18" id="KW-1133">Transmembrane helix</keyword>
<evidence type="ECO:0000256" key="17">
    <source>
        <dbReference type="SAM" id="MobiDB-lite"/>
    </source>
</evidence>
<sequence length="695" mass="78014">MFLAKAPITSACKGVLNPASQIPKVASAARSRGFSTTPSAYQGVTLLQDKENGFGFARSNPRPVKPRSKGVTEIRGPYYSVMGKRYLADVLETMGNHVDGLKFAGGSFSLFEEKPLRELIDLAHEHGVYVSTGGWAEHLLTHPDPNTVFDRYLTKCKDLGLDVIELSSGFLSIPEDDWLRLVDKVHSYKLEAKPELGIQFGAGGDTPASGLEAIGTSDPGKLVNLGHRFLDAGVKRLMIESEGITENVTSWRTDVVSRIMKELPSERVMFEAADPKVFNWYIREFGIDVNLFVDHSQIVQLESPGPRQGTVQHFRRTETRLPHTTNMNGETQSHRSSASSNSQPQSKRTHRRKGITWAPLNISLKRRLQTFLVLCHTLTIPIFLTIFFFTCAIPIFWPLLVPYLVYISLFSTAATSGELKGRSQFLRSLPIFKLYASYFPARLHREEELPPTKKYIFGYHPHGILSHGAFAAFGTEALGFSKLFPGITNSLLTLDANFRIPFYREYALGLGIASVSRESCENILTKGGSDGEGMGRAITIVVGGARESLNAQPHSLRLVLKRRKGFIKLAIRTGADLVPVLSFGENDIYEQIHSDEHPLIHKLQMFIKRTMGFTIPLFHARGVFNYDVGLMPYRHPLNIVVGRPISVMQQQNRDKIDDQYIDELHSRYVQELMRLWDQYKDVYAKEREGELEIGS</sequence>
<evidence type="ECO:0000256" key="11">
    <source>
        <dbReference type="ARBA" id="ARBA00022824"/>
    </source>
</evidence>
<feature type="region of interest" description="Disordered" evidence="17">
    <location>
        <begin position="303"/>
        <end position="352"/>
    </location>
</feature>
<dbReference type="AlphaFoldDB" id="A0A1F5LLR2"/>
<evidence type="ECO:0000256" key="7">
    <source>
        <dbReference type="ARBA" id="ARBA00022516"/>
    </source>
</evidence>
<keyword evidence="15" id="KW-0012">Acyltransferase</keyword>
<comment type="pathway">
    <text evidence="3">Lipid metabolism.</text>
</comment>
<evidence type="ECO:0000256" key="1">
    <source>
        <dbReference type="ARBA" id="ARBA00004477"/>
    </source>
</evidence>
<evidence type="ECO:0000256" key="3">
    <source>
        <dbReference type="ARBA" id="ARBA00005189"/>
    </source>
</evidence>
<evidence type="ECO:0000256" key="16">
    <source>
        <dbReference type="ARBA" id="ARBA00048109"/>
    </source>
</evidence>
<dbReference type="GeneID" id="34575257"/>
<evidence type="ECO:0000256" key="18">
    <source>
        <dbReference type="SAM" id="Phobius"/>
    </source>
</evidence>
<evidence type="ECO:0000256" key="4">
    <source>
        <dbReference type="ARBA" id="ARBA00005420"/>
    </source>
</evidence>
<protein>
    <recommendedName>
        <fullName evidence="6">diacylglycerol O-acyltransferase</fullName>
        <ecNumber evidence="6">2.3.1.20</ecNumber>
    </recommendedName>
</protein>
<dbReference type="InterPro" id="IPR007130">
    <property type="entry name" value="DAGAT"/>
</dbReference>
<dbReference type="CDD" id="cd07987">
    <property type="entry name" value="LPLAT_MGAT-like"/>
    <property type="match status" value="1"/>
</dbReference>
<dbReference type="SUPFAM" id="SSF69593">
    <property type="entry name" value="Glycerol-3-phosphate (1)-acyltransferase"/>
    <property type="match status" value="1"/>
</dbReference>
<feature type="compositionally biased region" description="Polar residues" evidence="17">
    <location>
        <begin position="322"/>
        <end position="331"/>
    </location>
</feature>
<dbReference type="EC" id="2.3.1.20" evidence="6"/>
<evidence type="ECO:0000256" key="5">
    <source>
        <dbReference type="ARBA" id="ARBA00010424"/>
    </source>
</evidence>
<comment type="caution">
    <text evidence="19">The sequence shown here is derived from an EMBL/GenBank/DDBJ whole genome shotgun (WGS) entry which is preliminary data.</text>
</comment>
<dbReference type="Pfam" id="PF02679">
    <property type="entry name" value="ComA"/>
    <property type="match status" value="1"/>
</dbReference>
<dbReference type="InterPro" id="IPR036112">
    <property type="entry name" value="ComA_synth_sf"/>
</dbReference>
<dbReference type="PANTHER" id="PTHR12317">
    <property type="entry name" value="DIACYLGLYCEROL O-ACYLTRANSFERASE"/>
    <property type="match status" value="1"/>
</dbReference>
<evidence type="ECO:0000256" key="13">
    <source>
        <dbReference type="ARBA" id="ARBA00023098"/>
    </source>
</evidence>
<evidence type="ECO:0000256" key="10">
    <source>
        <dbReference type="ARBA" id="ARBA00022798"/>
    </source>
</evidence>
<dbReference type="GO" id="GO:0019432">
    <property type="term" value="P:triglyceride biosynthetic process"/>
    <property type="evidence" value="ECO:0007669"/>
    <property type="project" value="TreeGrafter"/>
</dbReference>
<organism evidence="19 20">
    <name type="scientific">Penicillium arizonense</name>
    <dbReference type="NCBI Taxonomy" id="1835702"/>
    <lineage>
        <taxon>Eukaryota</taxon>
        <taxon>Fungi</taxon>
        <taxon>Dikarya</taxon>
        <taxon>Ascomycota</taxon>
        <taxon>Pezizomycotina</taxon>
        <taxon>Eurotiomycetes</taxon>
        <taxon>Eurotiomycetidae</taxon>
        <taxon>Eurotiales</taxon>
        <taxon>Aspergillaceae</taxon>
        <taxon>Penicillium</taxon>
    </lineage>
</organism>
<feature type="compositionally biased region" description="Low complexity" evidence="17">
    <location>
        <begin position="334"/>
        <end position="346"/>
    </location>
</feature>
<comment type="similarity">
    <text evidence="5">Belongs to the phosphosulfolactate synthase family.</text>
</comment>
<dbReference type="GO" id="GO:0004144">
    <property type="term" value="F:diacylglycerol O-acyltransferase activity"/>
    <property type="evidence" value="ECO:0007669"/>
    <property type="project" value="UniProtKB-EC"/>
</dbReference>
<dbReference type="GO" id="GO:0006071">
    <property type="term" value="P:glycerol metabolic process"/>
    <property type="evidence" value="ECO:0007669"/>
    <property type="project" value="UniProtKB-KW"/>
</dbReference>
<dbReference type="STRING" id="1835702.A0A1F5LLR2"/>
<keyword evidence="11" id="KW-0256">Endoplasmic reticulum</keyword>
<evidence type="ECO:0000313" key="20">
    <source>
        <dbReference type="Proteomes" id="UP000177622"/>
    </source>
</evidence>
<dbReference type="PANTHER" id="PTHR12317:SF0">
    <property type="entry name" value="ACYLTRANSFERASE"/>
    <property type="match status" value="1"/>
</dbReference>
<comment type="pathway">
    <text evidence="2">Glycerolipid metabolism; triacylglycerol biosynthesis.</text>
</comment>